<dbReference type="InterPro" id="IPR058163">
    <property type="entry name" value="LysR-type_TF_proteobact-type"/>
</dbReference>
<dbReference type="OrthoDB" id="9813056at2"/>
<dbReference type="Proteomes" id="UP000237682">
    <property type="component" value="Unassembled WGS sequence"/>
</dbReference>
<dbReference type="Pfam" id="PF00126">
    <property type="entry name" value="HTH_1"/>
    <property type="match status" value="1"/>
</dbReference>
<evidence type="ECO:0000256" key="1">
    <source>
        <dbReference type="ARBA" id="ARBA00009437"/>
    </source>
</evidence>
<keyword evidence="3" id="KW-0238">DNA-binding</keyword>
<dbReference type="EMBL" id="PUEJ01000012">
    <property type="protein sequence ID" value="PRH84616.1"/>
    <property type="molecule type" value="Genomic_DNA"/>
</dbReference>
<keyword evidence="4" id="KW-0804">Transcription</keyword>
<dbReference type="CDD" id="cd08422">
    <property type="entry name" value="PBP2_CrgA_like"/>
    <property type="match status" value="1"/>
</dbReference>
<dbReference type="AlphaFoldDB" id="A0A2S9Q5I8"/>
<dbReference type="InterPro" id="IPR036388">
    <property type="entry name" value="WH-like_DNA-bd_sf"/>
</dbReference>
<gene>
    <name evidence="6" type="ORF">C5L14_25870</name>
</gene>
<evidence type="ECO:0000313" key="7">
    <source>
        <dbReference type="Proteomes" id="UP000237682"/>
    </source>
</evidence>
<dbReference type="Gene3D" id="1.10.10.10">
    <property type="entry name" value="Winged helix-like DNA-binding domain superfamily/Winged helix DNA-binding domain"/>
    <property type="match status" value="1"/>
</dbReference>
<accession>A0A2S9Q5I8</accession>
<comment type="caution">
    <text evidence="6">The sequence shown here is derived from an EMBL/GenBank/DDBJ whole genome shotgun (WGS) entry which is preliminary data.</text>
</comment>
<dbReference type="RefSeq" id="WP_105864944.1">
    <property type="nucleotide sequence ID" value="NZ_PUEJ01000012.1"/>
</dbReference>
<comment type="similarity">
    <text evidence="1">Belongs to the LysR transcriptional regulatory family.</text>
</comment>
<keyword evidence="7" id="KW-1185">Reference proteome</keyword>
<dbReference type="GO" id="GO:0003700">
    <property type="term" value="F:DNA-binding transcription factor activity"/>
    <property type="evidence" value="ECO:0007669"/>
    <property type="project" value="InterPro"/>
</dbReference>
<evidence type="ECO:0000259" key="5">
    <source>
        <dbReference type="PROSITE" id="PS50931"/>
    </source>
</evidence>
<evidence type="ECO:0000256" key="2">
    <source>
        <dbReference type="ARBA" id="ARBA00023015"/>
    </source>
</evidence>
<dbReference type="InterPro" id="IPR005119">
    <property type="entry name" value="LysR_subst-bd"/>
</dbReference>
<evidence type="ECO:0000313" key="6">
    <source>
        <dbReference type="EMBL" id="PRH84616.1"/>
    </source>
</evidence>
<dbReference type="Pfam" id="PF03466">
    <property type="entry name" value="LysR_substrate"/>
    <property type="match status" value="1"/>
</dbReference>
<name>A0A2S9Q5I8_9HYPH</name>
<dbReference type="SUPFAM" id="SSF53850">
    <property type="entry name" value="Periplasmic binding protein-like II"/>
    <property type="match status" value="1"/>
</dbReference>
<feature type="domain" description="HTH lysR-type" evidence="5">
    <location>
        <begin position="3"/>
        <end position="60"/>
    </location>
</feature>
<dbReference type="InterPro" id="IPR000847">
    <property type="entry name" value="LysR_HTH_N"/>
</dbReference>
<dbReference type="PANTHER" id="PTHR30537:SF81">
    <property type="entry name" value="TRANSCRIPTIONAL REGULATOR-RELATED"/>
    <property type="match status" value="1"/>
</dbReference>
<evidence type="ECO:0000256" key="3">
    <source>
        <dbReference type="ARBA" id="ARBA00023125"/>
    </source>
</evidence>
<reference evidence="6 7" key="1">
    <citation type="submission" date="2018-02" db="EMBL/GenBank/DDBJ databases">
        <title>Whole genome sequencing of endophytic bacterium.</title>
        <authorList>
            <person name="Eedara R."/>
            <person name="Podile A.R."/>
        </authorList>
    </citation>
    <scope>NUCLEOTIDE SEQUENCE [LARGE SCALE GENOMIC DNA]</scope>
    <source>
        <strain evidence="6 7">RP1T</strain>
    </source>
</reference>
<evidence type="ECO:0000256" key="4">
    <source>
        <dbReference type="ARBA" id="ARBA00023163"/>
    </source>
</evidence>
<dbReference type="GO" id="GO:0043565">
    <property type="term" value="F:sequence-specific DNA binding"/>
    <property type="evidence" value="ECO:0007669"/>
    <property type="project" value="TreeGrafter"/>
</dbReference>
<dbReference type="PROSITE" id="PS50931">
    <property type="entry name" value="HTH_LYSR"/>
    <property type="match status" value="1"/>
</dbReference>
<dbReference type="InterPro" id="IPR036390">
    <property type="entry name" value="WH_DNA-bd_sf"/>
</dbReference>
<proteinExistence type="inferred from homology"/>
<dbReference type="Gene3D" id="3.40.190.290">
    <property type="match status" value="1"/>
</dbReference>
<keyword evidence="2" id="KW-0805">Transcription regulation</keyword>
<dbReference type="GO" id="GO:0006351">
    <property type="term" value="P:DNA-templated transcription"/>
    <property type="evidence" value="ECO:0007669"/>
    <property type="project" value="TreeGrafter"/>
</dbReference>
<protein>
    <submittedName>
        <fullName evidence="6">LysR family transcriptional regulator</fullName>
    </submittedName>
</protein>
<dbReference type="PANTHER" id="PTHR30537">
    <property type="entry name" value="HTH-TYPE TRANSCRIPTIONAL REGULATOR"/>
    <property type="match status" value="1"/>
</dbReference>
<dbReference type="FunFam" id="3.40.190.290:FF:000001">
    <property type="entry name" value="Transcriptional regulator, LysR family"/>
    <property type="match status" value="1"/>
</dbReference>
<dbReference type="SUPFAM" id="SSF46785">
    <property type="entry name" value="Winged helix' DNA-binding domain"/>
    <property type="match status" value="1"/>
</dbReference>
<organism evidence="6 7">
    <name type="scientific">Labrys okinawensis</name>
    <dbReference type="NCBI Taxonomy" id="346911"/>
    <lineage>
        <taxon>Bacteria</taxon>
        <taxon>Pseudomonadati</taxon>
        <taxon>Pseudomonadota</taxon>
        <taxon>Alphaproteobacteria</taxon>
        <taxon>Hyphomicrobiales</taxon>
        <taxon>Xanthobacteraceae</taxon>
        <taxon>Labrys</taxon>
    </lineage>
</organism>
<sequence length="306" mass="32977">MKWTIDEIKTFLDVMETGTVSGAAARANLSKSVVSKRIADLELALGAPLFQRHAGRILANETAAELAVRLRPALAEMTNAVESVAWGMAGLRGSLAISAPMSFGIRHLSPLLAAFALRHPDLELVIDYEDRFVDLVRGGFDLAVRIGQMSDSGLIARKLCDDPRVVCASPDYLERRGAPKDLASLPDHPAIGYRNLQATQVWQLADGAGGVVGVPMRGRIAANNGEVMRDMAIAGLGLALLPMFIAHEALADGRLVALLPDHPPLPLPIAAVWPPVKPMPRKLRAIVDHLVEGFGEVPDWLREPVR</sequence>